<feature type="compositionally biased region" description="Low complexity" evidence="3">
    <location>
        <begin position="35"/>
        <end position="46"/>
    </location>
</feature>
<feature type="transmembrane region" description="Helical" evidence="4">
    <location>
        <begin position="393"/>
        <end position="412"/>
    </location>
</feature>
<keyword evidence="7" id="KW-1185">Reference proteome</keyword>
<name>A0A8H3UR55_VENIN</name>
<evidence type="ECO:0000259" key="5">
    <source>
        <dbReference type="PROSITE" id="PS50850"/>
    </source>
</evidence>
<dbReference type="PANTHER" id="PTHR11360:SF177">
    <property type="entry name" value="RIBOFLAVIN TRANSPORTER MCH5"/>
    <property type="match status" value="1"/>
</dbReference>
<evidence type="ECO:0000313" key="6">
    <source>
        <dbReference type="EMBL" id="KAE9974280.1"/>
    </source>
</evidence>
<feature type="transmembrane region" description="Helical" evidence="4">
    <location>
        <begin position="327"/>
        <end position="352"/>
    </location>
</feature>
<feature type="region of interest" description="Disordered" evidence="3">
    <location>
        <begin position="1"/>
        <end position="85"/>
    </location>
</feature>
<dbReference type="SUPFAM" id="SSF103473">
    <property type="entry name" value="MFS general substrate transporter"/>
    <property type="match status" value="1"/>
</dbReference>
<dbReference type="AlphaFoldDB" id="A0A8H3UR55"/>
<dbReference type="GO" id="GO:0022857">
    <property type="term" value="F:transmembrane transporter activity"/>
    <property type="evidence" value="ECO:0007669"/>
    <property type="project" value="InterPro"/>
</dbReference>
<dbReference type="Pfam" id="PF07690">
    <property type="entry name" value="MFS_1"/>
    <property type="match status" value="1"/>
</dbReference>
<dbReference type="Gene3D" id="1.20.1250.20">
    <property type="entry name" value="MFS general substrate transporter like domains"/>
    <property type="match status" value="1"/>
</dbReference>
<dbReference type="InterPro" id="IPR020846">
    <property type="entry name" value="MFS_dom"/>
</dbReference>
<reference evidence="6 7" key="1">
    <citation type="submission" date="2019-07" db="EMBL/GenBank/DDBJ databases">
        <title>Venturia inaequalis Genome Resource.</title>
        <authorList>
            <person name="Lichtner F.J."/>
        </authorList>
    </citation>
    <scope>NUCLEOTIDE SEQUENCE [LARGE SCALE GENOMIC DNA]</scope>
    <source>
        <strain evidence="6 7">DMI_063113</strain>
    </source>
</reference>
<feature type="transmembrane region" description="Helical" evidence="4">
    <location>
        <begin position="125"/>
        <end position="153"/>
    </location>
</feature>
<dbReference type="PANTHER" id="PTHR11360">
    <property type="entry name" value="MONOCARBOXYLATE TRANSPORTER"/>
    <property type="match status" value="1"/>
</dbReference>
<dbReference type="GO" id="GO:0016020">
    <property type="term" value="C:membrane"/>
    <property type="evidence" value="ECO:0007669"/>
    <property type="project" value="UniProtKB-SubCell"/>
</dbReference>
<feature type="transmembrane region" description="Helical" evidence="4">
    <location>
        <begin position="219"/>
        <end position="247"/>
    </location>
</feature>
<evidence type="ECO:0000313" key="7">
    <source>
        <dbReference type="Proteomes" id="UP000490939"/>
    </source>
</evidence>
<keyword evidence="4" id="KW-1133">Transmembrane helix</keyword>
<sequence>MSTEFNGSTPGLILRDSSSALVGGVEPPPPQAHLSDSNSSSSLKTSVSEKDEKEAWMPLDELGRDGVSGRDIPISSEKQEGRGNDTPVARLDLEHQDSSWQAGPPAASLCGAGDATVYPEGGLQAWLVVLGSFCGMLSSFGFMNSIGVFQGYLSTHQLKDYSEGTIGWIFSVYVFLAFFGGLQIGPVFDAKGPFWLILAGSIVFTLSIFLMSICTQYWHFMLVIGILGGTGTSLIFTPSIGAIGHFFHAKRGSATGLAATGGSLGGIIFPLMLQSLFPKVGFAWAVRILAFIVASLCLIAISLVRSRLPPKANSSILPDFTILRDPAFALVTAGVFCMEWGLFIPVTFLGTYVLESEMPDSAAFTYQVLAILNAGSCLGRYLPGLFADRIGRFNAMICALFLCTLTTSSLWLPACLLSTAHPAAKPLTILYALLFGFASGSNISLTPVCVGQLCATEEY</sequence>
<evidence type="ECO:0000256" key="2">
    <source>
        <dbReference type="ARBA" id="ARBA00006727"/>
    </source>
</evidence>
<keyword evidence="4" id="KW-0812">Transmembrane</keyword>
<feature type="transmembrane region" description="Helical" evidence="4">
    <location>
        <begin position="254"/>
        <end position="272"/>
    </location>
</feature>
<comment type="similarity">
    <text evidence="2">Belongs to the major facilitator superfamily. Monocarboxylate porter (TC 2.A.1.13) family.</text>
</comment>
<evidence type="ECO:0000256" key="1">
    <source>
        <dbReference type="ARBA" id="ARBA00004141"/>
    </source>
</evidence>
<dbReference type="InterPro" id="IPR011701">
    <property type="entry name" value="MFS"/>
</dbReference>
<dbReference type="Proteomes" id="UP000490939">
    <property type="component" value="Unassembled WGS sequence"/>
</dbReference>
<feature type="transmembrane region" description="Helical" evidence="4">
    <location>
        <begin position="165"/>
        <end position="182"/>
    </location>
</feature>
<evidence type="ECO:0000256" key="4">
    <source>
        <dbReference type="SAM" id="Phobius"/>
    </source>
</evidence>
<feature type="transmembrane region" description="Helical" evidence="4">
    <location>
        <begin position="194"/>
        <end position="213"/>
    </location>
</feature>
<protein>
    <recommendedName>
        <fullName evidence="5">Major facilitator superfamily (MFS) profile domain-containing protein</fullName>
    </recommendedName>
</protein>
<feature type="transmembrane region" description="Helical" evidence="4">
    <location>
        <begin position="284"/>
        <end position="306"/>
    </location>
</feature>
<dbReference type="InterPro" id="IPR050327">
    <property type="entry name" value="Proton-linked_MCT"/>
</dbReference>
<feature type="compositionally biased region" description="Basic and acidic residues" evidence="3">
    <location>
        <begin position="47"/>
        <end position="68"/>
    </location>
</feature>
<gene>
    <name evidence="6" type="ORF">EG327_008817</name>
</gene>
<feature type="non-terminal residue" evidence="6">
    <location>
        <position position="1"/>
    </location>
</feature>
<feature type="domain" description="Major facilitator superfamily (MFS) profile" evidence="5">
    <location>
        <begin position="124"/>
        <end position="459"/>
    </location>
</feature>
<comment type="subcellular location">
    <subcellularLocation>
        <location evidence="1">Membrane</location>
        <topology evidence="1">Multi-pass membrane protein</topology>
    </subcellularLocation>
</comment>
<keyword evidence="4" id="KW-0472">Membrane</keyword>
<evidence type="ECO:0000256" key="3">
    <source>
        <dbReference type="SAM" id="MobiDB-lite"/>
    </source>
</evidence>
<dbReference type="PROSITE" id="PS50850">
    <property type="entry name" value="MFS"/>
    <property type="match status" value="1"/>
</dbReference>
<accession>A0A8H3UR55</accession>
<dbReference type="InterPro" id="IPR036259">
    <property type="entry name" value="MFS_trans_sf"/>
</dbReference>
<comment type="caution">
    <text evidence="6">The sequence shown here is derived from an EMBL/GenBank/DDBJ whole genome shotgun (WGS) entry which is preliminary data.</text>
</comment>
<proteinExistence type="inferred from homology"/>
<dbReference type="EMBL" id="WNWR01000565">
    <property type="protein sequence ID" value="KAE9974280.1"/>
    <property type="molecule type" value="Genomic_DNA"/>
</dbReference>
<organism evidence="6 7">
    <name type="scientific">Venturia inaequalis</name>
    <name type="common">Apple scab fungus</name>
    <dbReference type="NCBI Taxonomy" id="5025"/>
    <lineage>
        <taxon>Eukaryota</taxon>
        <taxon>Fungi</taxon>
        <taxon>Dikarya</taxon>
        <taxon>Ascomycota</taxon>
        <taxon>Pezizomycotina</taxon>
        <taxon>Dothideomycetes</taxon>
        <taxon>Pleosporomycetidae</taxon>
        <taxon>Venturiales</taxon>
        <taxon>Venturiaceae</taxon>
        <taxon>Venturia</taxon>
    </lineage>
</organism>
<feature type="transmembrane region" description="Helical" evidence="4">
    <location>
        <begin position="364"/>
        <end position="381"/>
    </location>
</feature>